<feature type="region of interest" description="Disordered" evidence="2">
    <location>
        <begin position="604"/>
        <end position="626"/>
    </location>
</feature>
<dbReference type="Gene3D" id="2.60.120.590">
    <property type="entry name" value="Alpha-ketoglutarate-dependent dioxygenase AlkB-like"/>
    <property type="match status" value="1"/>
</dbReference>
<evidence type="ECO:0000256" key="2">
    <source>
        <dbReference type="SAM" id="MobiDB-lite"/>
    </source>
</evidence>
<sequence length="660" mass="73349">MAMPIGNAVMPEIMHFPAMFNGGEIQYQHQQWFVDERDTFMNWIRSEFAAANAIIDCLVQHLGVIGESGEYDGVVGAIQQRRVNWNQVLLMQQYYSVSEVAYALQQVAWRRQQRFTKPVVKEFRKVRQWQKFEAANVKEGCNSTVDYHGNKVNFAVKETRVIDKSEELKFENNVEIKDDMNSQNNEQKKDTITNQSDGILNRPDNSQGSLSSSEFEVACVNEGTTSNSQENNSHSMQNQNQKEKGSTMGKTFLCNEFFDGKMVNVVDGLKLYEDLLDSTEVSELVSVVNDLRVAGRRGQFQGSQTYVVSKRPMNGHGREMIQLGVPIADAPPDLDNMTASTKGKSYNFTYDSFCNQKNVESIPSVFQDIIERMEASQVMTVKPDACIVDFYNEGDHSMPNSVPSWFGRPVYMLFLTKCDMTFGRTIVSDHHPWDYRGSLTLSLAPGSLLVMQGKSTDCAKYAIPAINKQRILVTFVKSQPIDAQRLASPATSHSSAAPIRTPNHHQLAPKHYSAVQVTGIPPAPSLRAPPKSMQPLFVPTPVAPPMQFSTPVPIPLGSTGWNVAPPRHPPARILVPGTGVFLPPPGSANSSQHFQGTITPTAIKENGKSKANPNYTNDSPKGKMDETMQRQEYNRNAGGAEVEQAIVEEVESNGETVVSQ</sequence>
<reference evidence="4" key="1">
    <citation type="journal article" date="2017" name="Front. Plant Sci.">
        <title>Climate Clever Clovers: New Paradigm to Reduce the Environmental Footprint of Ruminants by Breeding Low Methanogenic Forages Utilizing Haplotype Variation.</title>
        <authorList>
            <person name="Kaur P."/>
            <person name="Appels R."/>
            <person name="Bayer P.E."/>
            <person name="Keeble-Gagnere G."/>
            <person name="Wang J."/>
            <person name="Hirakawa H."/>
            <person name="Shirasawa K."/>
            <person name="Vercoe P."/>
            <person name="Stefanova K."/>
            <person name="Durmic Z."/>
            <person name="Nichols P."/>
            <person name="Revell C."/>
            <person name="Isobe S.N."/>
            <person name="Edwards D."/>
            <person name="Erskine W."/>
        </authorList>
    </citation>
    <scope>NUCLEOTIDE SEQUENCE [LARGE SCALE GENOMIC DNA]</scope>
    <source>
        <strain evidence="4">cv. Daliak</strain>
    </source>
</reference>
<protein>
    <recommendedName>
        <fullName evidence="5">Alpha-ketoglutarate-dependent dioxygenase AlkB-like domain-containing protein</fullName>
    </recommendedName>
</protein>
<name>A0A2Z6LQN0_TRISU</name>
<keyword evidence="4" id="KW-1185">Reference proteome</keyword>
<organism evidence="3 4">
    <name type="scientific">Trifolium subterraneum</name>
    <name type="common">Subterranean clover</name>
    <dbReference type="NCBI Taxonomy" id="3900"/>
    <lineage>
        <taxon>Eukaryota</taxon>
        <taxon>Viridiplantae</taxon>
        <taxon>Streptophyta</taxon>
        <taxon>Embryophyta</taxon>
        <taxon>Tracheophyta</taxon>
        <taxon>Spermatophyta</taxon>
        <taxon>Magnoliopsida</taxon>
        <taxon>eudicotyledons</taxon>
        <taxon>Gunneridae</taxon>
        <taxon>Pentapetalae</taxon>
        <taxon>rosids</taxon>
        <taxon>fabids</taxon>
        <taxon>Fabales</taxon>
        <taxon>Fabaceae</taxon>
        <taxon>Papilionoideae</taxon>
        <taxon>50 kb inversion clade</taxon>
        <taxon>NPAAA clade</taxon>
        <taxon>Hologalegina</taxon>
        <taxon>IRL clade</taxon>
        <taxon>Trifolieae</taxon>
        <taxon>Trifolium</taxon>
    </lineage>
</organism>
<dbReference type="GO" id="GO:0006402">
    <property type="term" value="P:mRNA catabolic process"/>
    <property type="evidence" value="ECO:0007669"/>
    <property type="project" value="InterPro"/>
</dbReference>
<proteinExistence type="inferred from homology"/>
<dbReference type="OrthoDB" id="1916097at2759"/>
<dbReference type="InterPro" id="IPR037151">
    <property type="entry name" value="AlkB-like_sf"/>
</dbReference>
<accession>A0A2Z6LQN0</accession>
<dbReference type="PANTHER" id="PTHR31447:SF0">
    <property type="entry name" value="HYDROXYPROLINE-RICH GLYCOPROTEIN FAMILY PROTEIN"/>
    <property type="match status" value="1"/>
</dbReference>
<evidence type="ECO:0000256" key="1">
    <source>
        <dbReference type="ARBA" id="ARBA00007879"/>
    </source>
</evidence>
<dbReference type="GO" id="GO:0003729">
    <property type="term" value="F:mRNA binding"/>
    <property type="evidence" value="ECO:0007669"/>
    <property type="project" value="InterPro"/>
</dbReference>
<evidence type="ECO:0000313" key="3">
    <source>
        <dbReference type="EMBL" id="GAU20437.1"/>
    </source>
</evidence>
<dbReference type="Proteomes" id="UP000242715">
    <property type="component" value="Unassembled WGS sequence"/>
</dbReference>
<dbReference type="AlphaFoldDB" id="A0A2Z6LQN0"/>
<dbReference type="InterPro" id="IPR044842">
    <property type="entry name" value="ALKBH9B/ALKBH10B-like"/>
</dbReference>
<dbReference type="SUPFAM" id="SSF51197">
    <property type="entry name" value="Clavaminate synthase-like"/>
    <property type="match status" value="1"/>
</dbReference>
<dbReference type="GO" id="GO:0032451">
    <property type="term" value="F:demethylase activity"/>
    <property type="evidence" value="ECO:0007669"/>
    <property type="project" value="InterPro"/>
</dbReference>
<dbReference type="EMBL" id="DF973212">
    <property type="protein sequence ID" value="GAU20437.1"/>
    <property type="molecule type" value="Genomic_DNA"/>
</dbReference>
<feature type="region of interest" description="Disordered" evidence="2">
    <location>
        <begin position="192"/>
        <end position="244"/>
    </location>
</feature>
<dbReference type="PANTHER" id="PTHR31447">
    <property type="entry name" value="HYDROXYPROLINE-RICH GLYCOPROTEIN FAMILY PROTEIN-RELATED"/>
    <property type="match status" value="1"/>
</dbReference>
<evidence type="ECO:0000313" key="4">
    <source>
        <dbReference type="Proteomes" id="UP000242715"/>
    </source>
</evidence>
<gene>
    <name evidence="3" type="ORF">TSUD_12560</name>
</gene>
<feature type="compositionally biased region" description="Polar residues" evidence="2">
    <location>
        <begin position="192"/>
        <end position="214"/>
    </location>
</feature>
<comment type="similarity">
    <text evidence="1">Belongs to the alkB family.</text>
</comment>
<feature type="compositionally biased region" description="Polar residues" evidence="2">
    <location>
        <begin position="609"/>
        <end position="619"/>
    </location>
</feature>
<feature type="compositionally biased region" description="Polar residues" evidence="2">
    <location>
        <begin position="222"/>
        <end position="240"/>
    </location>
</feature>
<evidence type="ECO:0008006" key="5">
    <source>
        <dbReference type="Google" id="ProtNLM"/>
    </source>
</evidence>